<dbReference type="OrthoDB" id="71231at2157"/>
<feature type="transmembrane region" description="Helical" evidence="1">
    <location>
        <begin position="50"/>
        <end position="71"/>
    </location>
</feature>
<dbReference type="HOGENOM" id="CLU_168019_0_0_2"/>
<dbReference type="RefSeq" id="WP_013294865.1">
    <property type="nucleotide sequence ID" value="NC_014408.1"/>
</dbReference>
<dbReference type="KEGG" id="mmg:MTBMA_c00260"/>
<dbReference type="InterPro" id="IPR058349">
    <property type="entry name" value="DUF8036"/>
</dbReference>
<dbReference type="GeneID" id="92394434"/>
<dbReference type="PaxDb" id="79929-MTBMA_c00260"/>
<feature type="transmembrane region" description="Helical" evidence="1">
    <location>
        <begin position="15"/>
        <end position="38"/>
    </location>
</feature>
<sequence>MREVHDRNFMADPGLTFLAVVVGILNVFVLLILLGVYVSSYRKIRSSFTLGLIGFSLLLLLQNIIFIIFMLTREGFRGHGLGFPVLSVNLCQLGALLVLLRITWE</sequence>
<reference evidence="2 3" key="2">
    <citation type="journal article" date="2010" name="J. Bacteriol.">
        <title>Complete genome sequence of Methanothermobacter marburgensis, a methanoarchaeon model organism.</title>
        <authorList>
            <person name="Liesegang H."/>
            <person name="Kaster A.K."/>
            <person name="Wiezer A."/>
            <person name="Goenrich M."/>
            <person name="Wollherr A."/>
            <person name="Seedorf H."/>
            <person name="Gottschalk G."/>
            <person name="Thauer R.K."/>
        </authorList>
    </citation>
    <scope>NUCLEOTIDE SEQUENCE [LARGE SCALE GENOMIC DNA]</scope>
    <source>
        <strain evidence="3">ATCC BAA-927 / DSM 2133 / JCM 14651 / NBRC 100331 / OCM 82 / Marburg</strain>
    </source>
</reference>
<proteinExistence type="predicted"/>
<dbReference type="STRING" id="79929.MTBMA_c00260"/>
<accession>D9PYU1</accession>
<evidence type="ECO:0000256" key="1">
    <source>
        <dbReference type="SAM" id="Phobius"/>
    </source>
</evidence>
<dbReference type="Proteomes" id="UP000000345">
    <property type="component" value="Chromosome"/>
</dbReference>
<evidence type="ECO:0000313" key="3">
    <source>
        <dbReference type="Proteomes" id="UP000000345"/>
    </source>
</evidence>
<evidence type="ECO:0000313" key="2">
    <source>
        <dbReference type="EMBL" id="ADL57636.1"/>
    </source>
</evidence>
<feature type="transmembrane region" description="Helical" evidence="1">
    <location>
        <begin position="83"/>
        <end position="104"/>
    </location>
</feature>
<keyword evidence="1" id="KW-1133">Transmembrane helix</keyword>
<keyword evidence="3" id="KW-1185">Reference proteome</keyword>
<gene>
    <name evidence="2" type="ordered locus">MTBMA_c00260</name>
</gene>
<organism evidence="2 3">
    <name type="scientific">Methanothermobacter marburgensis (strain ATCC BAA-927 / DSM 2133 / JCM 14651 / NBRC 100331 / OCM 82 / Marburg)</name>
    <name type="common">Methanobacterium thermoautotrophicum</name>
    <dbReference type="NCBI Taxonomy" id="79929"/>
    <lineage>
        <taxon>Archaea</taxon>
        <taxon>Methanobacteriati</taxon>
        <taxon>Methanobacteriota</taxon>
        <taxon>Methanomada group</taxon>
        <taxon>Methanobacteria</taxon>
        <taxon>Methanobacteriales</taxon>
        <taxon>Methanobacteriaceae</taxon>
        <taxon>Methanothermobacter</taxon>
    </lineage>
</organism>
<protein>
    <submittedName>
        <fullName evidence="2">Uncharacterized protein</fullName>
    </submittedName>
</protein>
<dbReference type="GeneID" id="9703731"/>
<keyword evidence="1" id="KW-0472">Membrane</keyword>
<keyword evidence="1" id="KW-0812">Transmembrane</keyword>
<dbReference type="Pfam" id="PF26119">
    <property type="entry name" value="DUF8036"/>
    <property type="match status" value="1"/>
</dbReference>
<name>D9PYU1_METTM</name>
<dbReference type="EMBL" id="CP001710">
    <property type="protein sequence ID" value="ADL57636.1"/>
    <property type="molecule type" value="Genomic_DNA"/>
</dbReference>
<reference key="1">
    <citation type="submission" date="2009-08" db="EMBL/GenBank/DDBJ databases">
        <title>The genome sequence of Methanothermobacter marburgensis.</title>
        <authorList>
            <person name="Kaster A."/>
            <person name="Seedorf H."/>
            <person name="Goenrich M."/>
            <person name="Wiezer A."/>
            <person name="Liesegang H."/>
            <person name="Thauer R."/>
            <person name="Gottschalk G."/>
        </authorList>
    </citation>
    <scope>NUCLEOTIDE SEQUENCE</scope>
    <source>
        <strain>Marburg</strain>
    </source>
</reference>
<dbReference type="AlphaFoldDB" id="D9PYU1"/>